<reference evidence="1 2" key="1">
    <citation type="submission" date="2014-04" db="EMBL/GenBank/DDBJ databases">
        <title>Evolutionary Origins and Diversification of the Mycorrhizal Mutualists.</title>
        <authorList>
            <consortium name="DOE Joint Genome Institute"/>
            <consortium name="Mycorrhizal Genomics Consortium"/>
            <person name="Kohler A."/>
            <person name="Kuo A."/>
            <person name="Nagy L.G."/>
            <person name="Floudas D."/>
            <person name="Copeland A."/>
            <person name="Barry K.W."/>
            <person name="Cichocki N."/>
            <person name="Veneault-Fourrey C."/>
            <person name="LaButti K."/>
            <person name="Lindquist E.A."/>
            <person name="Lipzen A."/>
            <person name="Lundell T."/>
            <person name="Morin E."/>
            <person name="Murat C."/>
            <person name="Riley R."/>
            <person name="Ohm R."/>
            <person name="Sun H."/>
            <person name="Tunlid A."/>
            <person name="Henrissat B."/>
            <person name="Grigoriev I.V."/>
            <person name="Hibbett D.S."/>
            <person name="Martin F."/>
        </authorList>
    </citation>
    <scope>NUCLEOTIDE SEQUENCE [LARGE SCALE GENOMIC DNA]</scope>
    <source>
        <strain evidence="1 2">Koide BX008</strain>
    </source>
</reference>
<dbReference type="InParanoid" id="A0A0C2WQF8"/>
<gene>
    <name evidence="1" type="ORF">M378DRAFT_170559</name>
</gene>
<dbReference type="EMBL" id="KN818337">
    <property type="protein sequence ID" value="KIL58478.1"/>
    <property type="molecule type" value="Genomic_DNA"/>
</dbReference>
<dbReference type="Proteomes" id="UP000054549">
    <property type="component" value="Unassembled WGS sequence"/>
</dbReference>
<sequence>MKYKVVLHCLCASLAIKRKVAPYSQKSSPSSPGSRVGKVPVPGFIGTPLTSVRNAEPQKADVDCMIGSQKAPVVRCKWWSWFHTRLTRR</sequence>
<dbReference type="AlphaFoldDB" id="A0A0C2WQF8"/>
<evidence type="ECO:0000313" key="1">
    <source>
        <dbReference type="EMBL" id="KIL58478.1"/>
    </source>
</evidence>
<keyword evidence="2" id="KW-1185">Reference proteome</keyword>
<proteinExistence type="predicted"/>
<protein>
    <submittedName>
        <fullName evidence="1">Uncharacterized protein</fullName>
    </submittedName>
</protein>
<evidence type="ECO:0000313" key="2">
    <source>
        <dbReference type="Proteomes" id="UP000054549"/>
    </source>
</evidence>
<dbReference type="HOGENOM" id="CLU_2454223_0_0_1"/>
<accession>A0A0C2WQF8</accession>
<organism evidence="1 2">
    <name type="scientific">Amanita muscaria (strain Koide BX008)</name>
    <dbReference type="NCBI Taxonomy" id="946122"/>
    <lineage>
        <taxon>Eukaryota</taxon>
        <taxon>Fungi</taxon>
        <taxon>Dikarya</taxon>
        <taxon>Basidiomycota</taxon>
        <taxon>Agaricomycotina</taxon>
        <taxon>Agaricomycetes</taxon>
        <taxon>Agaricomycetidae</taxon>
        <taxon>Agaricales</taxon>
        <taxon>Pluteineae</taxon>
        <taxon>Amanitaceae</taxon>
        <taxon>Amanita</taxon>
    </lineage>
</organism>
<name>A0A0C2WQF8_AMAMK</name>